<dbReference type="OrthoDB" id="295274at2759"/>
<evidence type="ECO:0000256" key="4">
    <source>
        <dbReference type="ARBA" id="ARBA00023163"/>
    </source>
</evidence>
<dbReference type="STRING" id="1448320.A0A319D3B6"/>
<dbReference type="GO" id="GO:0003700">
    <property type="term" value="F:DNA-binding transcription factor activity"/>
    <property type="evidence" value="ECO:0007669"/>
    <property type="project" value="InterPro"/>
</dbReference>
<proteinExistence type="predicted"/>
<evidence type="ECO:0000256" key="2">
    <source>
        <dbReference type="ARBA" id="ARBA00023015"/>
    </source>
</evidence>
<dbReference type="SUPFAM" id="SSF57959">
    <property type="entry name" value="Leucine zipper domain"/>
    <property type="match status" value="1"/>
</dbReference>
<protein>
    <recommendedName>
        <fullName evidence="7">BZIP domain-containing protein</fullName>
    </recommendedName>
</protein>
<feature type="domain" description="BZIP" evidence="7">
    <location>
        <begin position="182"/>
        <end position="245"/>
    </location>
</feature>
<dbReference type="AlphaFoldDB" id="A0A319D3B6"/>
<comment type="subcellular location">
    <subcellularLocation>
        <location evidence="1">Nucleus</location>
    </subcellularLocation>
</comment>
<keyword evidence="9" id="KW-1185">Reference proteome</keyword>
<dbReference type="Proteomes" id="UP000247810">
    <property type="component" value="Unassembled WGS sequence"/>
</dbReference>
<dbReference type="VEuPathDB" id="FungiDB:BO71DRAFT_294547"/>
<keyword evidence="5" id="KW-0539">Nucleus</keyword>
<name>A0A319D3B6_9EURO</name>
<accession>A0A319D3B6</accession>
<feature type="compositionally biased region" description="Low complexity" evidence="6">
    <location>
        <begin position="134"/>
        <end position="155"/>
    </location>
</feature>
<keyword evidence="2" id="KW-0805">Transcription regulation</keyword>
<feature type="compositionally biased region" description="Low complexity" evidence="6">
    <location>
        <begin position="111"/>
        <end position="121"/>
    </location>
</feature>
<dbReference type="EMBL" id="KZ825939">
    <property type="protein sequence ID" value="PYH91649.1"/>
    <property type="molecule type" value="Genomic_DNA"/>
</dbReference>
<dbReference type="CDD" id="cd14687">
    <property type="entry name" value="bZIP_ATF2"/>
    <property type="match status" value="1"/>
</dbReference>
<dbReference type="Pfam" id="PF00170">
    <property type="entry name" value="bZIP_1"/>
    <property type="match status" value="1"/>
</dbReference>
<sequence>SEYNLYGPLAGPSAATETTWSESLPYLVDRIPIAPDLEPLPLFDENTQWLMNPISPAMPAWSGAAPYPARTASDPTSTLINPIQSLHSLNLSTNPAPDRKYSADAIYPLSQQQQQQQQQQQPPTAPRPTLQEITSRGSISSSSSSQSQFSSARSSSTRRSRSCSRSSQTATSSGFTEHVREQRKRERFLERNRVAANKCRKKKKEHAKQLESRCLVVSKENSTLETEVDHLRSEILTLKNELLRHSQCGDNGIKRHLAQMIKEISDKGAAGASESRTGGSPGPDWGPGLKVDPLEDEQKMDFDFDDLVRLPPVSAGD</sequence>
<evidence type="ECO:0000256" key="1">
    <source>
        <dbReference type="ARBA" id="ARBA00004123"/>
    </source>
</evidence>
<dbReference type="InterPro" id="IPR046347">
    <property type="entry name" value="bZIP_sf"/>
</dbReference>
<dbReference type="InterPro" id="IPR051027">
    <property type="entry name" value="bZIP_transcription_factors"/>
</dbReference>
<dbReference type="PRINTS" id="PR00043">
    <property type="entry name" value="LEUZIPPRJUN"/>
</dbReference>
<keyword evidence="3" id="KW-0238">DNA-binding</keyword>
<gene>
    <name evidence="8" type="ORF">BO71DRAFT_294547</name>
</gene>
<feature type="compositionally biased region" description="Low complexity" evidence="6">
    <location>
        <begin position="163"/>
        <end position="173"/>
    </location>
</feature>
<dbReference type="PROSITE" id="PS50217">
    <property type="entry name" value="BZIP"/>
    <property type="match status" value="1"/>
</dbReference>
<dbReference type="Gene3D" id="1.20.5.170">
    <property type="match status" value="1"/>
</dbReference>
<dbReference type="InterPro" id="IPR002112">
    <property type="entry name" value="Leuzip_Jun"/>
</dbReference>
<evidence type="ECO:0000256" key="5">
    <source>
        <dbReference type="ARBA" id="ARBA00023242"/>
    </source>
</evidence>
<feature type="region of interest" description="Disordered" evidence="6">
    <location>
        <begin position="109"/>
        <end position="189"/>
    </location>
</feature>
<evidence type="ECO:0000313" key="9">
    <source>
        <dbReference type="Proteomes" id="UP000247810"/>
    </source>
</evidence>
<evidence type="ECO:0000256" key="3">
    <source>
        <dbReference type="ARBA" id="ARBA00023125"/>
    </source>
</evidence>
<evidence type="ECO:0000259" key="7">
    <source>
        <dbReference type="PROSITE" id="PS50217"/>
    </source>
</evidence>
<feature type="non-terminal residue" evidence="8">
    <location>
        <position position="317"/>
    </location>
</feature>
<dbReference type="PANTHER" id="PTHR19304">
    <property type="entry name" value="CYCLIC-AMP RESPONSE ELEMENT BINDING PROTEIN"/>
    <property type="match status" value="1"/>
</dbReference>
<feature type="non-terminal residue" evidence="8">
    <location>
        <position position="1"/>
    </location>
</feature>
<dbReference type="GO" id="GO:0005634">
    <property type="term" value="C:nucleus"/>
    <property type="evidence" value="ECO:0007669"/>
    <property type="project" value="UniProtKB-SubCell"/>
</dbReference>
<organism evidence="8 9">
    <name type="scientific">Aspergillus ellipticus CBS 707.79</name>
    <dbReference type="NCBI Taxonomy" id="1448320"/>
    <lineage>
        <taxon>Eukaryota</taxon>
        <taxon>Fungi</taxon>
        <taxon>Dikarya</taxon>
        <taxon>Ascomycota</taxon>
        <taxon>Pezizomycotina</taxon>
        <taxon>Eurotiomycetes</taxon>
        <taxon>Eurotiomycetidae</taxon>
        <taxon>Eurotiales</taxon>
        <taxon>Aspergillaceae</taxon>
        <taxon>Aspergillus</taxon>
        <taxon>Aspergillus subgen. Circumdati</taxon>
    </lineage>
</organism>
<feature type="region of interest" description="Disordered" evidence="6">
    <location>
        <begin position="265"/>
        <end position="296"/>
    </location>
</feature>
<dbReference type="SMART" id="SM00338">
    <property type="entry name" value="BRLZ"/>
    <property type="match status" value="1"/>
</dbReference>
<evidence type="ECO:0000313" key="8">
    <source>
        <dbReference type="EMBL" id="PYH91649.1"/>
    </source>
</evidence>
<keyword evidence="4" id="KW-0804">Transcription</keyword>
<feature type="compositionally biased region" description="Basic and acidic residues" evidence="6">
    <location>
        <begin position="177"/>
        <end position="189"/>
    </location>
</feature>
<dbReference type="PROSITE" id="PS00036">
    <property type="entry name" value="BZIP_BASIC"/>
    <property type="match status" value="1"/>
</dbReference>
<reference evidence="8 9" key="1">
    <citation type="submission" date="2018-02" db="EMBL/GenBank/DDBJ databases">
        <title>The genomes of Aspergillus section Nigri reveals drivers in fungal speciation.</title>
        <authorList>
            <consortium name="DOE Joint Genome Institute"/>
            <person name="Vesth T.C."/>
            <person name="Nybo J."/>
            <person name="Theobald S."/>
            <person name="Brandl J."/>
            <person name="Frisvad J.C."/>
            <person name="Nielsen K.F."/>
            <person name="Lyhne E.K."/>
            <person name="Kogle M.E."/>
            <person name="Kuo A."/>
            <person name="Riley R."/>
            <person name="Clum A."/>
            <person name="Nolan M."/>
            <person name="Lipzen A."/>
            <person name="Salamov A."/>
            <person name="Henrissat B."/>
            <person name="Wiebenga A."/>
            <person name="De vries R.P."/>
            <person name="Grigoriev I.V."/>
            <person name="Mortensen U.H."/>
            <person name="Andersen M.R."/>
            <person name="Baker S.E."/>
        </authorList>
    </citation>
    <scope>NUCLEOTIDE SEQUENCE [LARGE SCALE GENOMIC DNA]</scope>
    <source>
        <strain evidence="8 9">CBS 707.79</strain>
    </source>
</reference>
<evidence type="ECO:0000256" key="6">
    <source>
        <dbReference type="SAM" id="MobiDB-lite"/>
    </source>
</evidence>
<dbReference type="GO" id="GO:0003677">
    <property type="term" value="F:DNA binding"/>
    <property type="evidence" value="ECO:0007669"/>
    <property type="project" value="UniProtKB-KW"/>
</dbReference>
<dbReference type="InterPro" id="IPR004827">
    <property type="entry name" value="bZIP"/>
</dbReference>